<name>A0ABP1FWL1_9CHLO</name>
<dbReference type="InterPro" id="IPR000999">
    <property type="entry name" value="RNase_III_dom"/>
</dbReference>
<evidence type="ECO:0000313" key="2">
    <source>
        <dbReference type="EMBL" id="CAL5222583.1"/>
    </source>
</evidence>
<organism evidence="2 3">
    <name type="scientific">Coccomyxa viridis</name>
    <dbReference type="NCBI Taxonomy" id="1274662"/>
    <lineage>
        <taxon>Eukaryota</taxon>
        <taxon>Viridiplantae</taxon>
        <taxon>Chlorophyta</taxon>
        <taxon>core chlorophytes</taxon>
        <taxon>Trebouxiophyceae</taxon>
        <taxon>Trebouxiophyceae incertae sedis</taxon>
        <taxon>Coccomyxaceae</taxon>
        <taxon>Coccomyxa</taxon>
    </lineage>
</organism>
<dbReference type="Pfam" id="PF00636">
    <property type="entry name" value="Ribonuclease_3"/>
    <property type="match status" value="1"/>
</dbReference>
<dbReference type="SUPFAM" id="SSF69065">
    <property type="entry name" value="RNase III domain-like"/>
    <property type="match status" value="1"/>
</dbReference>
<dbReference type="PANTHER" id="PTHR34276:SF1">
    <property type="entry name" value="MINI-RIBONUCLEASE 3"/>
    <property type="match status" value="1"/>
</dbReference>
<evidence type="ECO:0000259" key="1">
    <source>
        <dbReference type="Pfam" id="PF00636"/>
    </source>
</evidence>
<feature type="domain" description="RNase III" evidence="1">
    <location>
        <begin position="31"/>
        <end position="133"/>
    </location>
</feature>
<dbReference type="Proteomes" id="UP001497392">
    <property type="component" value="Unassembled WGS sequence"/>
</dbReference>
<protein>
    <submittedName>
        <fullName evidence="2">G4973 protein</fullName>
    </submittedName>
</protein>
<evidence type="ECO:0000313" key="3">
    <source>
        <dbReference type="Proteomes" id="UP001497392"/>
    </source>
</evidence>
<dbReference type="PANTHER" id="PTHR34276">
    <property type="entry name" value="MINI-RIBONUCLEASE 3"/>
    <property type="match status" value="1"/>
</dbReference>
<accession>A0ABP1FWL1</accession>
<proteinExistence type="predicted"/>
<dbReference type="Gene3D" id="1.10.1520.10">
    <property type="entry name" value="Ribonuclease III domain"/>
    <property type="match status" value="1"/>
</dbReference>
<comment type="caution">
    <text evidence="2">The sequence shown here is derived from an EMBL/GenBank/DDBJ whole genome shotgun (WGS) entry which is preliminary data.</text>
</comment>
<reference evidence="2 3" key="1">
    <citation type="submission" date="2024-06" db="EMBL/GenBank/DDBJ databases">
        <authorList>
            <person name="Kraege A."/>
            <person name="Thomma B."/>
        </authorList>
    </citation>
    <scope>NUCLEOTIDE SEQUENCE [LARGE SCALE GENOMIC DNA]</scope>
</reference>
<keyword evidence="3" id="KW-1185">Reference proteome</keyword>
<gene>
    <name evidence="2" type="primary">g4973</name>
    <name evidence="2" type="ORF">VP750_LOCUS4242</name>
</gene>
<dbReference type="InterPro" id="IPR036389">
    <property type="entry name" value="RNase_III_sf"/>
</dbReference>
<dbReference type="EMBL" id="CAXHTA020000007">
    <property type="protein sequence ID" value="CAL5222583.1"/>
    <property type="molecule type" value="Genomic_DNA"/>
</dbReference>
<sequence>MQEFPEGTSPMLPPVPNLDGKRIRAWYSPTALAFLGDSVWELYVRRHYFYPPGRITQYYENVTSQVRAETQETHYELLLAGSFTTEEEREVLAWGCNAKVTVPPRFKNNGKAKLTYKHATAMEVLAGYLYLTKPQRLHQMMIYLGLGAEIPSEV</sequence>